<keyword evidence="7" id="KW-0788">Thiol protease</keyword>
<reference evidence="16" key="1">
    <citation type="submission" date="2016-11" db="EMBL/GenBank/DDBJ databases">
        <authorList>
            <person name="Varghese N."/>
            <person name="Submissions S."/>
        </authorList>
    </citation>
    <scope>NUCLEOTIDE SEQUENCE [LARGE SCALE GENOMIC DNA]</scope>
    <source>
        <strain evidence="16">C3</strain>
    </source>
</reference>
<dbReference type="InterPro" id="IPR017871">
    <property type="entry name" value="ABC_transporter-like_CS"/>
</dbReference>
<protein>
    <submittedName>
        <fullName evidence="15">NHLM bacteriocin system ABC transporter, peptidase/ATP-binding protein</fullName>
    </submittedName>
</protein>
<dbReference type="PANTHER" id="PTHR43394:SF1">
    <property type="entry name" value="ATP-BINDING CASSETTE SUB-FAMILY B MEMBER 10, MITOCHONDRIAL"/>
    <property type="match status" value="1"/>
</dbReference>
<dbReference type="Pfam" id="PF00664">
    <property type="entry name" value="ABC_membrane"/>
    <property type="match status" value="1"/>
</dbReference>
<dbReference type="InterPro" id="IPR011527">
    <property type="entry name" value="ABC1_TM_dom"/>
</dbReference>
<dbReference type="FunFam" id="3.40.50.300:FF:000221">
    <property type="entry name" value="Multidrug ABC transporter ATP-binding protein"/>
    <property type="match status" value="1"/>
</dbReference>
<name>A0A1K1PSW0_SELRU</name>
<dbReference type="SUPFAM" id="SSF52540">
    <property type="entry name" value="P-loop containing nucleoside triphosphate hydrolases"/>
    <property type="match status" value="1"/>
</dbReference>
<comment type="subcellular location">
    <subcellularLocation>
        <location evidence="1">Cell membrane</location>
        <topology evidence="1">Multi-pass membrane protein</topology>
    </subcellularLocation>
</comment>
<dbReference type="AlphaFoldDB" id="A0A1K1PSW0"/>
<keyword evidence="2" id="KW-0813">Transport</keyword>
<feature type="transmembrane region" description="Helical" evidence="11">
    <location>
        <begin position="286"/>
        <end position="307"/>
    </location>
</feature>
<dbReference type="GO" id="GO:0015421">
    <property type="term" value="F:ABC-type oligopeptide transporter activity"/>
    <property type="evidence" value="ECO:0007669"/>
    <property type="project" value="TreeGrafter"/>
</dbReference>
<evidence type="ECO:0000256" key="3">
    <source>
        <dbReference type="ARBA" id="ARBA00022475"/>
    </source>
</evidence>
<dbReference type="PANTHER" id="PTHR43394">
    <property type="entry name" value="ATP-DEPENDENT PERMEASE MDL1, MITOCHONDRIAL"/>
    <property type="match status" value="1"/>
</dbReference>
<evidence type="ECO:0000259" key="12">
    <source>
        <dbReference type="PROSITE" id="PS50893"/>
    </source>
</evidence>
<feature type="transmembrane region" description="Helical" evidence="11">
    <location>
        <begin position="174"/>
        <end position="192"/>
    </location>
</feature>
<organism evidence="15 16">
    <name type="scientific">Selenomonas ruminantium</name>
    <dbReference type="NCBI Taxonomy" id="971"/>
    <lineage>
        <taxon>Bacteria</taxon>
        <taxon>Bacillati</taxon>
        <taxon>Bacillota</taxon>
        <taxon>Negativicutes</taxon>
        <taxon>Selenomonadales</taxon>
        <taxon>Selenomonadaceae</taxon>
        <taxon>Selenomonas</taxon>
    </lineage>
</organism>
<dbReference type="CDD" id="cd18569">
    <property type="entry name" value="ABC_6TM_NHLM_bacteriocin"/>
    <property type="match status" value="1"/>
</dbReference>
<evidence type="ECO:0000256" key="6">
    <source>
        <dbReference type="ARBA" id="ARBA00022801"/>
    </source>
</evidence>
<evidence type="ECO:0000259" key="14">
    <source>
        <dbReference type="PROSITE" id="PS50990"/>
    </source>
</evidence>
<dbReference type="InterPro" id="IPR003593">
    <property type="entry name" value="AAA+_ATPase"/>
</dbReference>
<feature type="domain" description="Peptidase C39" evidence="14">
    <location>
        <begin position="23"/>
        <end position="146"/>
    </location>
</feature>
<evidence type="ECO:0000256" key="5">
    <source>
        <dbReference type="ARBA" id="ARBA00022741"/>
    </source>
</evidence>
<dbReference type="Gene3D" id="3.90.70.10">
    <property type="entry name" value="Cysteine proteinases"/>
    <property type="match status" value="1"/>
</dbReference>
<dbReference type="InterPro" id="IPR022514">
    <property type="entry name" value="NHPM_micro_ABC1"/>
</dbReference>
<evidence type="ECO:0000259" key="13">
    <source>
        <dbReference type="PROSITE" id="PS50929"/>
    </source>
</evidence>
<evidence type="ECO:0000256" key="7">
    <source>
        <dbReference type="ARBA" id="ARBA00022807"/>
    </source>
</evidence>
<evidence type="ECO:0000256" key="4">
    <source>
        <dbReference type="ARBA" id="ARBA00022692"/>
    </source>
</evidence>
<evidence type="ECO:0000256" key="8">
    <source>
        <dbReference type="ARBA" id="ARBA00022840"/>
    </source>
</evidence>
<dbReference type="Gene3D" id="3.40.50.300">
    <property type="entry name" value="P-loop containing nucleotide triphosphate hydrolases"/>
    <property type="match status" value="1"/>
</dbReference>
<evidence type="ECO:0000256" key="2">
    <source>
        <dbReference type="ARBA" id="ARBA00022448"/>
    </source>
</evidence>
<evidence type="ECO:0000313" key="16">
    <source>
        <dbReference type="Proteomes" id="UP000182958"/>
    </source>
</evidence>
<dbReference type="SUPFAM" id="SSF90123">
    <property type="entry name" value="ABC transporter transmembrane region"/>
    <property type="match status" value="1"/>
</dbReference>
<feature type="transmembrane region" description="Helical" evidence="11">
    <location>
        <begin position="212"/>
        <end position="233"/>
    </location>
</feature>
<keyword evidence="5" id="KW-0547">Nucleotide-binding</keyword>
<dbReference type="Gene3D" id="1.20.1560.10">
    <property type="entry name" value="ABC transporter type 1, transmembrane domain"/>
    <property type="match status" value="1"/>
</dbReference>
<dbReference type="GO" id="GO:0006508">
    <property type="term" value="P:proteolysis"/>
    <property type="evidence" value="ECO:0007669"/>
    <property type="project" value="InterPro"/>
</dbReference>
<gene>
    <name evidence="15" type="ORF">SAMN02910323_2154</name>
</gene>
<dbReference type="Pfam" id="PF00005">
    <property type="entry name" value="ABC_tran"/>
    <property type="match status" value="1"/>
</dbReference>
<evidence type="ECO:0000256" key="9">
    <source>
        <dbReference type="ARBA" id="ARBA00022989"/>
    </source>
</evidence>
<keyword evidence="4 11" id="KW-0812">Transmembrane</keyword>
<feature type="domain" description="ABC transmembrane type-1" evidence="13">
    <location>
        <begin position="177"/>
        <end position="458"/>
    </location>
</feature>
<dbReference type="InterPro" id="IPR036640">
    <property type="entry name" value="ABC1_TM_sf"/>
</dbReference>
<dbReference type="GO" id="GO:0016887">
    <property type="term" value="F:ATP hydrolysis activity"/>
    <property type="evidence" value="ECO:0007669"/>
    <property type="project" value="InterPro"/>
</dbReference>
<dbReference type="PROSITE" id="PS00211">
    <property type="entry name" value="ABC_TRANSPORTER_1"/>
    <property type="match status" value="1"/>
</dbReference>
<evidence type="ECO:0000256" key="1">
    <source>
        <dbReference type="ARBA" id="ARBA00004651"/>
    </source>
</evidence>
<dbReference type="GO" id="GO:0005886">
    <property type="term" value="C:plasma membrane"/>
    <property type="evidence" value="ECO:0007669"/>
    <property type="project" value="UniProtKB-SubCell"/>
</dbReference>
<evidence type="ECO:0000313" key="15">
    <source>
        <dbReference type="EMBL" id="SFW50633.1"/>
    </source>
</evidence>
<feature type="transmembrane region" description="Helical" evidence="11">
    <location>
        <begin position="411"/>
        <end position="435"/>
    </location>
</feature>
<dbReference type="NCBIfam" id="TIGR03796">
    <property type="entry name" value="NHLM_micro_ABC1"/>
    <property type="match status" value="1"/>
</dbReference>
<proteinExistence type="predicted"/>
<dbReference type="GO" id="GO:0008234">
    <property type="term" value="F:cysteine-type peptidase activity"/>
    <property type="evidence" value="ECO:0007669"/>
    <property type="project" value="UniProtKB-KW"/>
</dbReference>
<dbReference type="PROSITE" id="PS50990">
    <property type="entry name" value="PEPTIDASE_C39"/>
    <property type="match status" value="1"/>
</dbReference>
<evidence type="ECO:0000256" key="11">
    <source>
        <dbReference type="SAM" id="Phobius"/>
    </source>
</evidence>
<dbReference type="RefSeq" id="WP_072306557.1">
    <property type="nucleotide sequence ID" value="NZ_FPJA01000009.1"/>
</dbReference>
<accession>A0A1K1PSW0</accession>
<keyword evidence="6" id="KW-0378">Hydrolase</keyword>
<dbReference type="EMBL" id="FPJA01000009">
    <property type="protein sequence ID" value="SFW50633.1"/>
    <property type="molecule type" value="Genomic_DNA"/>
</dbReference>
<sequence length="743" mass="82863">MLEKVKRIFARDCSRVKVPTILQMEATECGAAALAMVLAHYGLWIPLEKLRAECGVNRDGSKASCVIRAARNRKCQADGYRWSTDDLLELLPENPFPLIIHWEFNHFVVLEGIKNGKAYLNDPAMGRRTVPLEEFRTSYTGVSLYIEPGEDFVKAGHRYNVFKDLGKKLMEDHWAALFILILEFCAIIPGLAGPVMSQIFLDEILTRKHLNWMTSFCMAMTASFILSGIMTWLRAVVLTQWQRKLTLADSSSYFWHLLKLPMQFFHQRYAAEVAGRVGFNESIAGVLSGPAATAVLDFFVALFYLLLLLQYNVTLTIIGVLFSSVEIVLFLAMRRHLTDLNMRIQQDAGKAYGVAMNGLRMIETIKANGDESDFFTKWAGYQTKVLTASQETALWAMSVKMLPTLLSGINGALIMTIGGFSIMEGAMTAGMFMAFQHLMHSFEAPVNALVGLGSTLQTTEMQMQRLNDVRCYEVDSLNFPADEEEKSKKFPMDRLSGEVTLDDVSFGYSPLEPPLLEHFNLHASPGDWVAVVGASGSGKSTFAKIITGLYEEWSGTLAFDGTPRRQVPRQVITSSLAAVDQDIFLITGTVAENIALFDSTVRKSDIIAAAKDACIHEDILQLDGGYEAQVAEGGVNFSGGQRQRLEIARALAVNPSILVLDEATSALDPITEKKVLENIRHRGCTCLIVAHRLSTIRDCDEIIVLSHGKIVERGIHREMVQHDGPYRRLIEEREKEEMETMDE</sequence>
<keyword evidence="10 11" id="KW-0472">Membrane</keyword>
<keyword evidence="9 11" id="KW-1133">Transmembrane helix</keyword>
<dbReference type="PROSITE" id="PS50893">
    <property type="entry name" value="ABC_TRANSPORTER_2"/>
    <property type="match status" value="1"/>
</dbReference>
<dbReference type="SMART" id="SM00382">
    <property type="entry name" value="AAA"/>
    <property type="match status" value="1"/>
</dbReference>
<keyword evidence="3" id="KW-1003">Cell membrane</keyword>
<evidence type="ECO:0000256" key="10">
    <source>
        <dbReference type="ARBA" id="ARBA00023136"/>
    </source>
</evidence>
<dbReference type="InterPro" id="IPR003439">
    <property type="entry name" value="ABC_transporter-like_ATP-bd"/>
</dbReference>
<dbReference type="InterPro" id="IPR005074">
    <property type="entry name" value="Peptidase_C39"/>
</dbReference>
<keyword evidence="16" id="KW-1185">Reference proteome</keyword>
<dbReference type="InterPro" id="IPR039421">
    <property type="entry name" value="Type_1_exporter"/>
</dbReference>
<keyword evidence="8 15" id="KW-0067">ATP-binding</keyword>
<dbReference type="Proteomes" id="UP000182958">
    <property type="component" value="Unassembled WGS sequence"/>
</dbReference>
<feature type="domain" description="ABC transporter" evidence="12">
    <location>
        <begin position="499"/>
        <end position="732"/>
    </location>
</feature>
<dbReference type="InterPro" id="IPR027417">
    <property type="entry name" value="P-loop_NTPase"/>
</dbReference>
<feature type="transmembrane region" description="Helical" evidence="11">
    <location>
        <begin position="313"/>
        <end position="333"/>
    </location>
</feature>
<dbReference type="Pfam" id="PF03412">
    <property type="entry name" value="Peptidase_C39"/>
    <property type="match status" value="1"/>
</dbReference>
<dbReference type="GO" id="GO:0005524">
    <property type="term" value="F:ATP binding"/>
    <property type="evidence" value="ECO:0007669"/>
    <property type="project" value="UniProtKB-KW"/>
</dbReference>
<keyword evidence="7" id="KW-0645">Protease</keyword>
<dbReference type="PROSITE" id="PS50929">
    <property type="entry name" value="ABC_TM1F"/>
    <property type="match status" value="1"/>
</dbReference>